<evidence type="ECO:0000313" key="3">
    <source>
        <dbReference type="Proteomes" id="UP000448575"/>
    </source>
</evidence>
<feature type="transmembrane region" description="Helical" evidence="1">
    <location>
        <begin position="209"/>
        <end position="228"/>
    </location>
</feature>
<organism evidence="2 3">
    <name type="scientific">Pseudoduganella guangdongensis</name>
    <dbReference type="NCBI Taxonomy" id="2692179"/>
    <lineage>
        <taxon>Bacteria</taxon>
        <taxon>Pseudomonadati</taxon>
        <taxon>Pseudomonadota</taxon>
        <taxon>Betaproteobacteria</taxon>
        <taxon>Burkholderiales</taxon>
        <taxon>Oxalobacteraceae</taxon>
        <taxon>Telluria group</taxon>
        <taxon>Pseudoduganella</taxon>
    </lineage>
</organism>
<keyword evidence="1" id="KW-0472">Membrane</keyword>
<keyword evidence="1" id="KW-0812">Transmembrane</keyword>
<dbReference type="Pfam" id="PF12679">
    <property type="entry name" value="ABC2_membrane_2"/>
    <property type="match status" value="1"/>
</dbReference>
<feature type="transmembrane region" description="Helical" evidence="1">
    <location>
        <begin position="425"/>
        <end position="443"/>
    </location>
</feature>
<keyword evidence="3" id="KW-1185">Reference proteome</keyword>
<dbReference type="AlphaFoldDB" id="A0A6N9HQY9"/>
<dbReference type="Pfam" id="PF12040">
    <property type="entry name" value="DUF3526"/>
    <property type="match status" value="1"/>
</dbReference>
<dbReference type="InterPro" id="IPR021913">
    <property type="entry name" value="DUF3526"/>
</dbReference>
<feature type="transmembrane region" description="Helical" evidence="1">
    <location>
        <begin position="179"/>
        <end position="203"/>
    </location>
</feature>
<dbReference type="GO" id="GO:0140359">
    <property type="term" value="F:ABC-type transporter activity"/>
    <property type="evidence" value="ECO:0007669"/>
    <property type="project" value="InterPro"/>
</dbReference>
<comment type="caution">
    <text evidence="2">The sequence shown here is derived from an EMBL/GenBank/DDBJ whole genome shotgun (WGS) entry which is preliminary data.</text>
</comment>
<feature type="transmembrane region" description="Helical" evidence="1">
    <location>
        <begin position="235"/>
        <end position="254"/>
    </location>
</feature>
<gene>
    <name evidence="2" type="ORF">GTP41_24705</name>
</gene>
<dbReference type="Proteomes" id="UP000448575">
    <property type="component" value="Unassembled WGS sequence"/>
</dbReference>
<dbReference type="EMBL" id="WWCJ01000027">
    <property type="protein sequence ID" value="MYN05302.1"/>
    <property type="molecule type" value="Genomic_DNA"/>
</dbReference>
<proteinExistence type="predicted"/>
<name>A0A6N9HQY9_9BURK</name>
<accession>A0A6N9HQY9</accession>
<keyword evidence="1" id="KW-1133">Transmembrane helix</keyword>
<evidence type="ECO:0000313" key="2">
    <source>
        <dbReference type="EMBL" id="MYN05302.1"/>
    </source>
</evidence>
<dbReference type="PANTHER" id="PTHR43471:SF1">
    <property type="entry name" value="ABC TRANSPORTER PERMEASE PROTEIN NOSY-RELATED"/>
    <property type="match status" value="1"/>
</dbReference>
<dbReference type="PANTHER" id="PTHR43471">
    <property type="entry name" value="ABC TRANSPORTER PERMEASE"/>
    <property type="match status" value="1"/>
</dbReference>
<reference evidence="2 3" key="1">
    <citation type="submission" date="2019-12" db="EMBL/GenBank/DDBJ databases">
        <title>Novel species isolated from a subtropical stream in China.</title>
        <authorList>
            <person name="Lu H."/>
        </authorList>
    </citation>
    <scope>NUCLEOTIDE SEQUENCE [LARGE SCALE GENOMIC DNA]</scope>
    <source>
        <strain evidence="2 3">DS3</strain>
    </source>
</reference>
<evidence type="ECO:0000256" key="1">
    <source>
        <dbReference type="SAM" id="Phobius"/>
    </source>
</evidence>
<protein>
    <submittedName>
        <fullName evidence="2">DUF3526 domain-containing protein</fullName>
    </submittedName>
</protein>
<sequence>MKNLKFELLLLLRSRPALAALVLLLLLSALSVWSGMRTVAEQNAALQRIVAVQAKDIAERTARQAPDAEAGLTAYYVPHLTIDPPAPLAFAAIGQRDVQPYALQVRALGLQAQLYESEAFNPELAAPGRFDFAFVLVYVAPLFIIALMHDMVSGEREAGRLRLLSSLPATPGALWRRRVLLRLALVGAALLLPLLAGALLSGAAVGESAMLAAAAALYLAFWCGLAAWGAAVARTAAAGAAVLLAAFVLLALVLPTGVNAALERALPVAQGAELALAQRQAVHTAWDKPKEETMQSFFRSHPEWKDTPPLPEGFHWKWYYAMHQAGDDAVAAQAAQYRDSLWSREEWTRRAGLLLAGVNVQVLLHRLAGTDLEARLAYMDRISAFHGQVRQHFYPYVFDERPFGPGEFAKLPSYQPASAAGRPPWPLVLALAALAAATLLLGMRRTARCS</sequence>
<dbReference type="RefSeq" id="WP_161028249.1">
    <property type="nucleotide sequence ID" value="NZ_WWCJ01000027.1"/>
</dbReference>
<dbReference type="GO" id="GO:0005886">
    <property type="term" value="C:plasma membrane"/>
    <property type="evidence" value="ECO:0007669"/>
    <property type="project" value="UniProtKB-SubCell"/>
</dbReference>